<feature type="repeat" description="TPR" evidence="1">
    <location>
        <begin position="308"/>
        <end position="341"/>
    </location>
</feature>
<keyword evidence="3" id="KW-0812">Transmembrane</keyword>
<dbReference type="Gene3D" id="1.25.40.10">
    <property type="entry name" value="Tetratricopeptide repeat domain"/>
    <property type="match status" value="2"/>
</dbReference>
<gene>
    <name evidence="4" type="ORF">ISU02_23480</name>
</gene>
<dbReference type="PROSITE" id="PS50005">
    <property type="entry name" value="TPR"/>
    <property type="match status" value="1"/>
</dbReference>
<dbReference type="EMBL" id="JADKNH010000032">
    <property type="protein sequence ID" value="MBF4696071.1"/>
    <property type="molecule type" value="Genomic_DNA"/>
</dbReference>
<evidence type="ECO:0000256" key="1">
    <source>
        <dbReference type="PROSITE-ProRule" id="PRU00339"/>
    </source>
</evidence>
<accession>A0ABS0A037</accession>
<dbReference type="RefSeq" id="WP_194704306.1">
    <property type="nucleotide sequence ID" value="NZ_JADKNH010000032.1"/>
</dbReference>
<feature type="transmembrane region" description="Helical" evidence="3">
    <location>
        <begin position="6"/>
        <end position="22"/>
    </location>
</feature>
<dbReference type="PANTHER" id="PTHR44998:SF1">
    <property type="entry name" value="UDP-N-ACETYLGLUCOSAMINE--PEPTIDE N-ACETYLGLUCOSAMINYLTRANSFERASE 110 KDA SUBUNIT"/>
    <property type="match status" value="1"/>
</dbReference>
<proteinExistence type="predicted"/>
<reference evidence="4 5" key="1">
    <citation type="submission" date="2020-11" db="EMBL/GenBank/DDBJ databases">
        <title>Fusibacter basophilias sp. nov.</title>
        <authorList>
            <person name="Qiu D."/>
        </authorList>
    </citation>
    <scope>NUCLEOTIDE SEQUENCE [LARGE SCALE GENOMIC DNA]</scope>
    <source>
        <strain evidence="4 5">Q10-2</strain>
    </source>
</reference>
<dbReference type="InterPro" id="IPR011990">
    <property type="entry name" value="TPR-like_helical_dom_sf"/>
</dbReference>
<dbReference type="Proteomes" id="UP000614200">
    <property type="component" value="Unassembled WGS sequence"/>
</dbReference>
<feature type="coiled-coil region" evidence="2">
    <location>
        <begin position="178"/>
        <end position="205"/>
    </location>
</feature>
<comment type="caution">
    <text evidence="4">The sequence shown here is derived from an EMBL/GenBank/DDBJ whole genome shotgun (WGS) entry which is preliminary data.</text>
</comment>
<evidence type="ECO:0008006" key="6">
    <source>
        <dbReference type="Google" id="ProtNLM"/>
    </source>
</evidence>
<keyword evidence="3" id="KW-0472">Membrane</keyword>
<keyword evidence="1" id="KW-0802">TPR repeat</keyword>
<evidence type="ECO:0000256" key="3">
    <source>
        <dbReference type="SAM" id="Phobius"/>
    </source>
</evidence>
<protein>
    <recommendedName>
        <fullName evidence="6">Tetratricopeptide repeat protein</fullName>
    </recommendedName>
</protein>
<keyword evidence="5" id="KW-1185">Reference proteome</keyword>
<dbReference type="SUPFAM" id="SSF48452">
    <property type="entry name" value="TPR-like"/>
    <property type="match status" value="1"/>
</dbReference>
<name>A0ABS0A037_9FIRM</name>
<keyword evidence="2" id="KW-0175">Coiled coil</keyword>
<organism evidence="4 5">
    <name type="scientific">Fusibacter ferrireducens</name>
    <dbReference type="NCBI Taxonomy" id="2785058"/>
    <lineage>
        <taxon>Bacteria</taxon>
        <taxon>Bacillati</taxon>
        <taxon>Bacillota</taxon>
        <taxon>Clostridia</taxon>
        <taxon>Eubacteriales</taxon>
        <taxon>Eubacteriales Family XII. Incertae Sedis</taxon>
        <taxon>Fusibacter</taxon>
    </lineage>
</organism>
<sequence>MNDEIIKLIIKSATIIFILIIFKKPLSHILTKLISFTFENGPKKVQAIFQGSQIHEENNFEELIEESTVYQEETWFELLLEKKFSDSFNKISEYIQTIEDSSQKIETEAIKGFILSKIDSTKIKGYFENMILNHPNNADIYIWYAKSLIGVGSEIEISKIFESGLSVASNKRQVAFSYSEFYLELHEIEKAIKILEEKLDVSFQNSEYFNKLAQLYKSKKQIDKMLEIYLNAYKLGKLESSHIAIFANELSLNKQYSEAIYLYKTLIRLDYLEATMTCLLGNQYLMLNLDDLALEAYKRAHKLSDKEAWIIANIGNLYNNKGFYSEAIEYLKLAVNIDNSSEYNSNRLSSAIKNRDAEREKEKNLLDEGIMYFK</sequence>
<dbReference type="PANTHER" id="PTHR44998">
    <property type="match status" value="1"/>
</dbReference>
<evidence type="ECO:0000313" key="5">
    <source>
        <dbReference type="Proteomes" id="UP000614200"/>
    </source>
</evidence>
<keyword evidence="3" id="KW-1133">Transmembrane helix</keyword>
<evidence type="ECO:0000256" key="2">
    <source>
        <dbReference type="SAM" id="Coils"/>
    </source>
</evidence>
<dbReference type="SMART" id="SM00028">
    <property type="entry name" value="TPR"/>
    <property type="match status" value="3"/>
</dbReference>
<dbReference type="InterPro" id="IPR019734">
    <property type="entry name" value="TPR_rpt"/>
</dbReference>
<evidence type="ECO:0000313" key="4">
    <source>
        <dbReference type="EMBL" id="MBF4696071.1"/>
    </source>
</evidence>